<dbReference type="EMBL" id="UYSL01010089">
    <property type="protein sequence ID" value="VDL68451.1"/>
    <property type="molecule type" value="Genomic_DNA"/>
</dbReference>
<reference evidence="4 5" key="2">
    <citation type="submission" date="2018-11" db="EMBL/GenBank/DDBJ databases">
        <authorList>
            <consortium name="Pathogen Informatics"/>
        </authorList>
    </citation>
    <scope>NUCLEOTIDE SEQUENCE [LARGE SCALE GENOMIC DNA]</scope>
</reference>
<dbReference type="InterPro" id="IPR003595">
    <property type="entry name" value="Tyr_Pase_cat"/>
</dbReference>
<dbReference type="CDD" id="cd00047">
    <property type="entry name" value="PTPc"/>
    <property type="match status" value="1"/>
</dbReference>
<dbReference type="InterPro" id="IPR029021">
    <property type="entry name" value="Prot-tyrosine_phosphatase-like"/>
</dbReference>
<protein>
    <submittedName>
        <fullName evidence="6">Protein-tyrosine phosphatase</fullName>
    </submittedName>
</protein>
<dbReference type="PRINTS" id="PR00700">
    <property type="entry name" value="PRTYPHPHTASE"/>
</dbReference>
<organism evidence="6">
    <name type="scientific">Nippostrongylus brasiliensis</name>
    <name type="common">Rat hookworm</name>
    <dbReference type="NCBI Taxonomy" id="27835"/>
    <lineage>
        <taxon>Eukaryota</taxon>
        <taxon>Metazoa</taxon>
        <taxon>Ecdysozoa</taxon>
        <taxon>Nematoda</taxon>
        <taxon>Chromadorea</taxon>
        <taxon>Rhabditida</taxon>
        <taxon>Rhabditina</taxon>
        <taxon>Rhabditomorpha</taxon>
        <taxon>Strongyloidea</taxon>
        <taxon>Heligmosomidae</taxon>
        <taxon>Nippostrongylus</taxon>
    </lineage>
</organism>
<dbReference type="InterPro" id="IPR052782">
    <property type="entry name" value="Oocyte-zygote_transition_reg"/>
</dbReference>
<dbReference type="PANTHER" id="PTHR46163">
    <property type="entry name" value="TYROSINE-PROTEIN PHOSPHATASE-RELATED"/>
    <property type="match status" value="1"/>
</dbReference>
<dbReference type="PROSITE" id="PS50055">
    <property type="entry name" value="TYR_PHOSPHATASE_PTP"/>
    <property type="match status" value="1"/>
</dbReference>
<evidence type="ECO:0000313" key="4">
    <source>
        <dbReference type="EMBL" id="VDL68451.1"/>
    </source>
</evidence>
<dbReference type="InterPro" id="IPR000242">
    <property type="entry name" value="PTP_cat"/>
</dbReference>
<dbReference type="STRING" id="27835.A0A0N4XQQ9"/>
<evidence type="ECO:0000256" key="1">
    <source>
        <dbReference type="SAM" id="Coils"/>
    </source>
</evidence>
<dbReference type="PROSITE" id="PS50056">
    <property type="entry name" value="TYR_PHOSPHATASE_2"/>
    <property type="match status" value="1"/>
</dbReference>
<evidence type="ECO:0000313" key="6">
    <source>
        <dbReference type="WBParaSite" id="NBR_0000486101-mRNA-1"/>
    </source>
</evidence>
<dbReference type="InterPro" id="IPR000387">
    <property type="entry name" value="Tyr_Pase_dom"/>
</dbReference>
<dbReference type="PROSITE" id="PS00383">
    <property type="entry name" value="TYR_PHOSPHATASE_1"/>
    <property type="match status" value="1"/>
</dbReference>
<feature type="coiled-coil region" evidence="1">
    <location>
        <begin position="187"/>
        <end position="214"/>
    </location>
</feature>
<name>A0A0N4XQQ9_NIPBR</name>
<evidence type="ECO:0000313" key="5">
    <source>
        <dbReference type="Proteomes" id="UP000271162"/>
    </source>
</evidence>
<evidence type="ECO:0000259" key="2">
    <source>
        <dbReference type="PROSITE" id="PS50055"/>
    </source>
</evidence>
<accession>A0A0N4XQQ9</accession>
<evidence type="ECO:0000259" key="3">
    <source>
        <dbReference type="PROSITE" id="PS50056"/>
    </source>
</evidence>
<dbReference type="Pfam" id="PF00102">
    <property type="entry name" value="Y_phosphatase"/>
    <property type="match status" value="1"/>
</dbReference>
<keyword evidence="5" id="KW-1185">Reference proteome</keyword>
<dbReference type="PANTHER" id="PTHR46163:SF10">
    <property type="entry name" value="PROTEIN-TYROSINE PHOSPHATASE-RELATED"/>
    <property type="match status" value="1"/>
</dbReference>
<proteinExistence type="predicted"/>
<keyword evidence="1" id="KW-0175">Coiled coil</keyword>
<dbReference type="WBParaSite" id="NBR_0000486101-mRNA-1">
    <property type="protein sequence ID" value="NBR_0000486101-mRNA-1"/>
    <property type="gene ID" value="NBR_0000486101"/>
</dbReference>
<dbReference type="InterPro" id="IPR016130">
    <property type="entry name" value="Tyr_Pase_AS"/>
</dbReference>
<feature type="domain" description="Tyrosine-protein phosphatase" evidence="2">
    <location>
        <begin position="1"/>
        <end position="171"/>
    </location>
</feature>
<dbReference type="GO" id="GO:0004725">
    <property type="term" value="F:protein tyrosine phosphatase activity"/>
    <property type="evidence" value="ECO:0007669"/>
    <property type="project" value="InterPro"/>
</dbReference>
<dbReference type="Gene3D" id="3.90.190.10">
    <property type="entry name" value="Protein tyrosine phosphatase superfamily"/>
    <property type="match status" value="1"/>
</dbReference>
<gene>
    <name evidence="4" type="ORF">NBR_LOCUS4862</name>
</gene>
<dbReference type="SUPFAM" id="SSF52799">
    <property type="entry name" value="(Phosphotyrosine protein) phosphatases II"/>
    <property type="match status" value="1"/>
</dbReference>
<feature type="domain" description="Tyrosine specific protein phosphatases" evidence="3">
    <location>
        <begin position="107"/>
        <end position="162"/>
    </location>
</feature>
<dbReference type="SMART" id="SM00404">
    <property type="entry name" value="PTPc_motif"/>
    <property type="match status" value="1"/>
</dbReference>
<sequence length="214" mass="24428">MMFCERSTVLVQLCNFIEGKHEKCRQYFPKAKGSTESYGPYRVTYKDSKSDPYESVKHTVLEVENKGQTMTVNHFAYLVWPDHTAPFNPAPMVGCLKLCRQLASSQPITVHCSAGIGRSATFVAIEYAWQKIRESGDVSMVDILKELRQQRFHAIQSPIQYIFLHMCILEMTVAESLLPRKRYSPYLDSYVAMLKKYNKKVAAAEARAEAKENG</sequence>
<dbReference type="SMART" id="SM00194">
    <property type="entry name" value="PTPc"/>
    <property type="match status" value="1"/>
</dbReference>
<reference evidence="6" key="1">
    <citation type="submission" date="2017-02" db="UniProtKB">
        <authorList>
            <consortium name="WormBaseParasite"/>
        </authorList>
    </citation>
    <scope>IDENTIFICATION</scope>
</reference>
<dbReference type="OMA" id="HMCILEM"/>
<dbReference type="Proteomes" id="UP000271162">
    <property type="component" value="Unassembled WGS sequence"/>
</dbReference>
<dbReference type="AlphaFoldDB" id="A0A0N4XQQ9"/>